<evidence type="ECO:0008006" key="3">
    <source>
        <dbReference type="Google" id="ProtNLM"/>
    </source>
</evidence>
<sequence>MVEEAERELSQDQKDIPTVITDGRWPRQLAGSPQTVRDQLEQMTKATGVDEVMVQDIIAAPAARAHSRALLAQALDVAAC</sequence>
<dbReference type="RefSeq" id="WP_237270148.1">
    <property type="nucleotide sequence ID" value="NZ_JABXWF010000002.1"/>
</dbReference>
<gene>
    <name evidence="1" type="ORF">PV383_47720</name>
</gene>
<dbReference type="InterPro" id="IPR036661">
    <property type="entry name" value="Luciferase-like_sf"/>
</dbReference>
<evidence type="ECO:0000313" key="2">
    <source>
        <dbReference type="Proteomes" id="UP001282474"/>
    </source>
</evidence>
<comment type="caution">
    <text evidence="1">The sequence shown here is derived from an EMBL/GenBank/DDBJ whole genome shotgun (WGS) entry which is preliminary data.</text>
</comment>
<evidence type="ECO:0000313" key="1">
    <source>
        <dbReference type="EMBL" id="MDX3044788.1"/>
    </source>
</evidence>
<accession>A0ABU4N844</accession>
<dbReference type="SUPFAM" id="SSF51679">
    <property type="entry name" value="Bacterial luciferase-like"/>
    <property type="match status" value="1"/>
</dbReference>
<dbReference type="Gene3D" id="3.20.20.30">
    <property type="entry name" value="Luciferase-like domain"/>
    <property type="match status" value="1"/>
</dbReference>
<proteinExistence type="predicted"/>
<reference evidence="1 2" key="1">
    <citation type="journal article" date="2023" name="Microb. Genom.">
        <title>Mesoterricola silvestris gen. nov., sp. nov., Mesoterricola sediminis sp. nov., Geothrix oryzae sp. nov., Geothrix edaphica sp. nov., Geothrix rubra sp. nov., and Geothrix limicola sp. nov., six novel members of Acidobacteriota isolated from soils.</title>
        <authorList>
            <person name="Weisberg A.J."/>
            <person name="Pearce E."/>
            <person name="Kramer C.G."/>
            <person name="Chang J.H."/>
            <person name="Clarke C.R."/>
        </authorList>
    </citation>
    <scope>NUCLEOTIDE SEQUENCE [LARGE SCALE GENOMIC DNA]</scope>
    <source>
        <strain evidence="1 2">NE20-4-1</strain>
    </source>
</reference>
<name>A0ABU4N844_9ACTN</name>
<dbReference type="Proteomes" id="UP001282474">
    <property type="component" value="Unassembled WGS sequence"/>
</dbReference>
<keyword evidence="2" id="KW-1185">Reference proteome</keyword>
<protein>
    <recommendedName>
        <fullName evidence="3">Luciferase-like domain-containing protein</fullName>
    </recommendedName>
</protein>
<dbReference type="EMBL" id="JARAWJ010000121">
    <property type="protein sequence ID" value="MDX3044788.1"/>
    <property type="molecule type" value="Genomic_DNA"/>
</dbReference>
<organism evidence="1 2">
    <name type="scientific">Streptomyces caniscabiei</name>
    <dbReference type="NCBI Taxonomy" id="2746961"/>
    <lineage>
        <taxon>Bacteria</taxon>
        <taxon>Bacillati</taxon>
        <taxon>Actinomycetota</taxon>
        <taxon>Actinomycetes</taxon>
        <taxon>Kitasatosporales</taxon>
        <taxon>Streptomycetaceae</taxon>
        <taxon>Streptomyces</taxon>
    </lineage>
</organism>